<dbReference type="PROSITE" id="PS51269">
    <property type="entry name" value="COMM"/>
    <property type="match status" value="1"/>
</dbReference>
<dbReference type="PANTHER" id="PTHR15857:SF0">
    <property type="entry name" value="COMM DOMAIN-CONTAINING PROTEIN 2"/>
    <property type="match status" value="1"/>
</dbReference>
<protein>
    <recommendedName>
        <fullName evidence="1">COMM domain-containing protein</fullName>
    </recommendedName>
</protein>
<evidence type="ECO:0000259" key="1">
    <source>
        <dbReference type="PROSITE" id="PS51269"/>
    </source>
</evidence>
<dbReference type="VEuPathDB" id="TrichDB:TVAG_096320"/>
<evidence type="ECO:0000313" key="2">
    <source>
        <dbReference type="EMBL" id="EAX91935.1"/>
    </source>
</evidence>
<dbReference type="OrthoDB" id="10257479at2759"/>
<sequence length="195" mass="22394">MATLILPAHVRSAMKSVAQVAAEVPIHKVFEQAILFLFGEIEQTEIKTYAREAGVQFPTYQESIDALAWIVCEAVRTKCTTDNFREFIAEIDFLNTKQVLAVYEKAMQSVKETLVENSPDTEHFVSLDWRLQVEIGRRALRSMRRPHVVVNIKTTKQTETLEITPQGLVELYTTFDAALQACRTSKFRRIQRFIK</sequence>
<dbReference type="STRING" id="5722.A2FT26"/>
<dbReference type="PANTHER" id="PTHR15857">
    <property type="entry name" value="COMM DOMAIN CONTAINING PROTEIN 2"/>
    <property type="match status" value="1"/>
</dbReference>
<organism evidence="2 3">
    <name type="scientific">Trichomonas vaginalis (strain ATCC PRA-98 / G3)</name>
    <dbReference type="NCBI Taxonomy" id="412133"/>
    <lineage>
        <taxon>Eukaryota</taxon>
        <taxon>Metamonada</taxon>
        <taxon>Parabasalia</taxon>
        <taxon>Trichomonadida</taxon>
        <taxon>Trichomonadidae</taxon>
        <taxon>Trichomonas</taxon>
    </lineage>
</organism>
<dbReference type="SMR" id="A2FT26"/>
<evidence type="ECO:0000313" key="3">
    <source>
        <dbReference type="Proteomes" id="UP000001542"/>
    </source>
</evidence>
<dbReference type="Proteomes" id="UP000001542">
    <property type="component" value="Unassembled WGS sequence"/>
</dbReference>
<dbReference type="AlphaFoldDB" id="A2FT26"/>
<dbReference type="RefSeq" id="XP_001304865.1">
    <property type="nucleotide sequence ID" value="XM_001304864.1"/>
</dbReference>
<accession>A2FT26</accession>
<gene>
    <name evidence="2" type="ORF">TVAG_096320</name>
</gene>
<dbReference type="KEGG" id="tva:4749639"/>
<proteinExistence type="predicted"/>
<reference evidence="2" key="2">
    <citation type="journal article" date="2007" name="Science">
        <title>Draft genome sequence of the sexually transmitted pathogen Trichomonas vaginalis.</title>
        <authorList>
            <person name="Carlton J.M."/>
            <person name="Hirt R.P."/>
            <person name="Silva J.C."/>
            <person name="Delcher A.L."/>
            <person name="Schatz M."/>
            <person name="Zhao Q."/>
            <person name="Wortman J.R."/>
            <person name="Bidwell S.L."/>
            <person name="Alsmark U.C.M."/>
            <person name="Besteiro S."/>
            <person name="Sicheritz-Ponten T."/>
            <person name="Noel C.J."/>
            <person name="Dacks J.B."/>
            <person name="Foster P.G."/>
            <person name="Simillion C."/>
            <person name="Van de Peer Y."/>
            <person name="Miranda-Saavedra D."/>
            <person name="Barton G.J."/>
            <person name="Westrop G.D."/>
            <person name="Mueller S."/>
            <person name="Dessi D."/>
            <person name="Fiori P.L."/>
            <person name="Ren Q."/>
            <person name="Paulsen I."/>
            <person name="Zhang H."/>
            <person name="Bastida-Corcuera F.D."/>
            <person name="Simoes-Barbosa A."/>
            <person name="Brown M.T."/>
            <person name="Hayes R.D."/>
            <person name="Mukherjee M."/>
            <person name="Okumura C.Y."/>
            <person name="Schneider R."/>
            <person name="Smith A.J."/>
            <person name="Vanacova S."/>
            <person name="Villalvazo M."/>
            <person name="Haas B.J."/>
            <person name="Pertea M."/>
            <person name="Feldblyum T.V."/>
            <person name="Utterback T.R."/>
            <person name="Shu C.L."/>
            <person name="Osoegawa K."/>
            <person name="de Jong P.J."/>
            <person name="Hrdy I."/>
            <person name="Horvathova L."/>
            <person name="Zubacova Z."/>
            <person name="Dolezal P."/>
            <person name="Malik S.B."/>
            <person name="Logsdon J.M. Jr."/>
            <person name="Henze K."/>
            <person name="Gupta A."/>
            <person name="Wang C.C."/>
            <person name="Dunne R.L."/>
            <person name="Upcroft J.A."/>
            <person name="Upcroft P."/>
            <person name="White O."/>
            <person name="Salzberg S.L."/>
            <person name="Tang P."/>
            <person name="Chiu C.-H."/>
            <person name="Lee Y.-S."/>
            <person name="Embley T.M."/>
            <person name="Coombs G.H."/>
            <person name="Mottram J.C."/>
            <person name="Tachezy J."/>
            <person name="Fraser-Liggett C.M."/>
            <person name="Johnson P.J."/>
        </authorList>
    </citation>
    <scope>NUCLEOTIDE SEQUENCE [LARGE SCALE GENOMIC DNA]</scope>
    <source>
        <strain evidence="2">G3</strain>
    </source>
</reference>
<keyword evidence="3" id="KW-1185">Reference proteome</keyword>
<dbReference type="InterPro" id="IPR037354">
    <property type="entry name" value="Commd2"/>
</dbReference>
<dbReference type="InterPro" id="IPR017920">
    <property type="entry name" value="COMM"/>
</dbReference>
<reference evidence="2" key="1">
    <citation type="submission" date="2006-10" db="EMBL/GenBank/DDBJ databases">
        <authorList>
            <person name="Amadeo P."/>
            <person name="Zhao Q."/>
            <person name="Wortman J."/>
            <person name="Fraser-Liggett C."/>
            <person name="Carlton J."/>
        </authorList>
    </citation>
    <scope>NUCLEOTIDE SEQUENCE</scope>
    <source>
        <strain evidence="2">G3</strain>
    </source>
</reference>
<feature type="domain" description="COMM" evidence="1">
    <location>
        <begin position="123"/>
        <end position="186"/>
    </location>
</feature>
<dbReference type="InParanoid" id="A2FT26"/>
<dbReference type="EMBL" id="DS114001">
    <property type="protein sequence ID" value="EAX91935.1"/>
    <property type="molecule type" value="Genomic_DNA"/>
</dbReference>
<dbReference type="VEuPathDB" id="TrichDB:TVAGG3_0815920"/>
<dbReference type="Pfam" id="PF07258">
    <property type="entry name" value="COMM_domain"/>
    <property type="match status" value="1"/>
</dbReference>
<name>A2FT26_TRIV3</name>
<dbReference type="CDD" id="cd04750">
    <property type="entry name" value="Commd2"/>
    <property type="match status" value="1"/>
</dbReference>